<organism evidence="7 8">
    <name type="scientific">Candidatus Acidulodesulfobacterium ferriphilum</name>
    <dbReference type="NCBI Taxonomy" id="2597223"/>
    <lineage>
        <taxon>Bacteria</taxon>
        <taxon>Deltaproteobacteria</taxon>
        <taxon>Candidatus Acidulodesulfobacterales</taxon>
        <taxon>Candidatus Acidulodesulfobacterium</taxon>
    </lineage>
</organism>
<dbReference type="InterPro" id="IPR000740">
    <property type="entry name" value="GrpE"/>
</dbReference>
<dbReference type="CDD" id="cd00446">
    <property type="entry name" value="GrpE"/>
    <property type="match status" value="1"/>
</dbReference>
<dbReference type="InterPro" id="IPR009012">
    <property type="entry name" value="GrpE_head"/>
</dbReference>
<dbReference type="Gene3D" id="2.30.22.10">
    <property type="entry name" value="Head domain of nucleotide exchange factor GrpE"/>
    <property type="match status" value="1"/>
</dbReference>
<comment type="function">
    <text evidence="3">Participates actively in the response to hyperosmotic and heat shock by preventing the aggregation of stress-denatured proteins, in association with DnaK and GrpE. It is the nucleotide exchange factor for DnaK and may function as a thermosensor. Unfolded proteins bind initially to DnaJ; upon interaction with the DnaJ-bound protein, DnaK hydrolyzes its bound ATP, resulting in the formation of a stable complex. GrpE releases ADP from DnaK; ATP binding to DnaK triggers the release of the substrate protein, thus completing the reaction cycle. Several rounds of ATP-dependent interactions between DnaJ, DnaK and GrpE are required for fully efficient folding.</text>
</comment>
<dbReference type="PANTHER" id="PTHR21237">
    <property type="entry name" value="GRPE PROTEIN"/>
    <property type="match status" value="1"/>
</dbReference>
<accession>A0A519BAB1</accession>
<keyword evidence="5" id="KW-0175">Coiled coil</keyword>
<feature type="region of interest" description="Disordered" evidence="6">
    <location>
        <begin position="1"/>
        <end position="26"/>
    </location>
</feature>
<comment type="subcellular location">
    <subcellularLocation>
        <location evidence="3">Cytoplasm</location>
    </subcellularLocation>
</comment>
<dbReference type="PRINTS" id="PR00773">
    <property type="entry name" value="GRPEPROTEIN"/>
</dbReference>
<evidence type="ECO:0000256" key="2">
    <source>
        <dbReference type="ARBA" id="ARBA00023186"/>
    </source>
</evidence>
<evidence type="ECO:0000256" key="6">
    <source>
        <dbReference type="SAM" id="MobiDB-lite"/>
    </source>
</evidence>
<dbReference type="GO" id="GO:0006457">
    <property type="term" value="P:protein folding"/>
    <property type="evidence" value="ECO:0007669"/>
    <property type="project" value="InterPro"/>
</dbReference>
<evidence type="ECO:0000256" key="3">
    <source>
        <dbReference type="HAMAP-Rule" id="MF_01151"/>
    </source>
</evidence>
<keyword evidence="2 3" id="KW-0143">Chaperone</keyword>
<dbReference type="GO" id="GO:0000774">
    <property type="term" value="F:adenyl-nucleotide exchange factor activity"/>
    <property type="evidence" value="ECO:0007669"/>
    <property type="project" value="InterPro"/>
</dbReference>
<reference evidence="7 8" key="1">
    <citation type="submission" date="2019-01" db="EMBL/GenBank/DDBJ databases">
        <title>Insights into ecological role of a new deltaproteobacterial order Candidatus Sinidesulfobacterales (Sva0485) by metagenomics and metatranscriptomics.</title>
        <authorList>
            <person name="Tan S."/>
            <person name="Liu J."/>
            <person name="Fang Y."/>
            <person name="Hedlund B.P."/>
            <person name="Lian Z.H."/>
            <person name="Huang L.Y."/>
            <person name="Li J.T."/>
            <person name="Huang L.N."/>
            <person name="Li W.J."/>
            <person name="Jiang H.C."/>
            <person name="Dong H.L."/>
            <person name="Shu W.S."/>
        </authorList>
    </citation>
    <scope>NUCLEOTIDE SEQUENCE [LARGE SCALE GENOMIC DNA]</scope>
    <source>
        <strain evidence="7">AP3</strain>
    </source>
</reference>
<proteinExistence type="inferred from homology"/>
<dbReference type="HAMAP" id="MF_01151">
    <property type="entry name" value="GrpE"/>
    <property type="match status" value="1"/>
</dbReference>
<dbReference type="GO" id="GO:0005737">
    <property type="term" value="C:cytoplasm"/>
    <property type="evidence" value="ECO:0007669"/>
    <property type="project" value="UniProtKB-SubCell"/>
</dbReference>
<feature type="coiled-coil region" evidence="5">
    <location>
        <begin position="54"/>
        <end position="102"/>
    </location>
</feature>
<comment type="similarity">
    <text evidence="1 3 4">Belongs to the GrpE family.</text>
</comment>
<dbReference type="EMBL" id="SGBD01000003">
    <property type="protein sequence ID" value="RZD14230.1"/>
    <property type="molecule type" value="Genomic_DNA"/>
</dbReference>
<name>A0A519BAB1_9DELT</name>
<dbReference type="PANTHER" id="PTHR21237:SF23">
    <property type="entry name" value="GRPE PROTEIN HOMOLOG, MITOCHONDRIAL"/>
    <property type="match status" value="1"/>
</dbReference>
<dbReference type="Gene3D" id="3.90.20.20">
    <property type="match status" value="1"/>
</dbReference>
<gene>
    <name evidence="3" type="primary">grpE</name>
    <name evidence="7" type="ORF">EVJ47_06065</name>
</gene>
<dbReference type="GO" id="GO:0051087">
    <property type="term" value="F:protein-folding chaperone binding"/>
    <property type="evidence" value="ECO:0007669"/>
    <property type="project" value="InterPro"/>
</dbReference>
<dbReference type="GO" id="GO:0051082">
    <property type="term" value="F:unfolded protein binding"/>
    <property type="evidence" value="ECO:0007669"/>
    <property type="project" value="TreeGrafter"/>
</dbReference>
<evidence type="ECO:0000313" key="8">
    <source>
        <dbReference type="Proteomes" id="UP000320813"/>
    </source>
</evidence>
<dbReference type="SUPFAM" id="SSF51064">
    <property type="entry name" value="Head domain of nucleotide exchange factor GrpE"/>
    <property type="match status" value="1"/>
</dbReference>
<keyword evidence="3" id="KW-0346">Stress response</keyword>
<dbReference type="Pfam" id="PF01025">
    <property type="entry name" value="GrpE"/>
    <property type="match status" value="1"/>
</dbReference>
<dbReference type="SUPFAM" id="SSF58014">
    <property type="entry name" value="Coiled-coil domain of nucleotide exchange factor GrpE"/>
    <property type="match status" value="1"/>
</dbReference>
<dbReference type="InterPro" id="IPR013805">
    <property type="entry name" value="GrpE_CC"/>
</dbReference>
<sequence length="220" mass="25119">MNEKEKDFNDADDIEKELGKKLQNPAEEAIANTADLDISELPNPSSLAEAGDELKYLANAFKNIKKEYDDLNQNYLKSLADAENFRKRMNREKEESLKYSNEKLIKDLLPVLDFLDLAIGHSETYLEQDKTGNLKSFVEGVKLSYDEFVKTLKNHGVEIIETAGKTFDPNFHQVVEMVEDANQPEGKILEEKRRGYIYKERLLRPSLISISKSKNDNGGN</sequence>
<comment type="subunit">
    <text evidence="3">Homodimer.</text>
</comment>
<protein>
    <recommendedName>
        <fullName evidence="3">Protein GrpE</fullName>
    </recommendedName>
    <alternativeName>
        <fullName evidence="3">HSP-70 cofactor</fullName>
    </alternativeName>
</protein>
<evidence type="ECO:0000313" key="7">
    <source>
        <dbReference type="EMBL" id="RZD14230.1"/>
    </source>
</evidence>
<evidence type="ECO:0000256" key="1">
    <source>
        <dbReference type="ARBA" id="ARBA00009054"/>
    </source>
</evidence>
<dbReference type="GO" id="GO:0042803">
    <property type="term" value="F:protein homodimerization activity"/>
    <property type="evidence" value="ECO:0007669"/>
    <property type="project" value="InterPro"/>
</dbReference>
<dbReference type="Proteomes" id="UP000320813">
    <property type="component" value="Unassembled WGS sequence"/>
</dbReference>
<dbReference type="AlphaFoldDB" id="A0A519BAB1"/>
<keyword evidence="3" id="KW-0963">Cytoplasm</keyword>
<comment type="caution">
    <text evidence="7">The sequence shown here is derived from an EMBL/GenBank/DDBJ whole genome shotgun (WGS) entry which is preliminary data.</text>
</comment>
<evidence type="ECO:0000256" key="4">
    <source>
        <dbReference type="RuleBase" id="RU004478"/>
    </source>
</evidence>
<evidence type="ECO:0000256" key="5">
    <source>
        <dbReference type="SAM" id="Coils"/>
    </source>
</evidence>